<proteinExistence type="predicted"/>
<evidence type="ECO:0000313" key="2">
    <source>
        <dbReference type="Proteomes" id="UP000272015"/>
    </source>
</evidence>
<evidence type="ECO:0000313" key="1">
    <source>
        <dbReference type="EMBL" id="RJT91223.1"/>
    </source>
</evidence>
<organism evidence="1 2">
    <name type="scientific">Cryobacterium melibiosiphilum</name>
    <dbReference type="NCBI Taxonomy" id="995039"/>
    <lineage>
        <taxon>Bacteria</taxon>
        <taxon>Bacillati</taxon>
        <taxon>Actinomycetota</taxon>
        <taxon>Actinomycetes</taxon>
        <taxon>Micrococcales</taxon>
        <taxon>Microbacteriaceae</taxon>
        <taxon>Cryobacterium</taxon>
    </lineage>
</organism>
<evidence type="ECO:0008006" key="3">
    <source>
        <dbReference type="Google" id="ProtNLM"/>
    </source>
</evidence>
<comment type="caution">
    <text evidence="1">The sequence shown here is derived from an EMBL/GenBank/DDBJ whole genome shotgun (WGS) entry which is preliminary data.</text>
</comment>
<dbReference type="InterPro" id="IPR027417">
    <property type="entry name" value="P-loop_NTPase"/>
</dbReference>
<keyword evidence="2" id="KW-1185">Reference proteome</keyword>
<name>A0A3A5MVF2_9MICO</name>
<sequence length="140" mass="15348">MALVELDQIAEMALPTLPDWAIAHMIFNSVVGHWLRNPFTTVIAEGPGNESEVNAVLAQVPDAASVVTVVLTSSFELAFSRAQADPTRGISRDHQFLFSVFQSWERNMPYIAHDLLIDTGSASVDESVAAIQAALRRSRR</sequence>
<dbReference type="Proteomes" id="UP000272015">
    <property type="component" value="Unassembled WGS sequence"/>
</dbReference>
<protein>
    <recommendedName>
        <fullName evidence="3">Shikimate kinase</fullName>
    </recommendedName>
</protein>
<gene>
    <name evidence="1" type="ORF">D6T64_02320</name>
</gene>
<dbReference type="Gene3D" id="3.40.50.300">
    <property type="entry name" value="P-loop containing nucleotide triphosphate hydrolases"/>
    <property type="match status" value="1"/>
</dbReference>
<reference evidence="1 2" key="1">
    <citation type="submission" date="2018-09" db="EMBL/GenBank/DDBJ databases">
        <title>Novel species of Cryobacterium.</title>
        <authorList>
            <person name="Liu Q."/>
            <person name="Xin Y.-H."/>
        </authorList>
    </citation>
    <scope>NUCLEOTIDE SEQUENCE [LARGE SCALE GENOMIC DNA]</scope>
    <source>
        <strain evidence="1 2">Hh39</strain>
    </source>
</reference>
<dbReference type="SUPFAM" id="SSF52540">
    <property type="entry name" value="P-loop containing nucleoside triphosphate hydrolases"/>
    <property type="match status" value="1"/>
</dbReference>
<dbReference type="AlphaFoldDB" id="A0A3A5MVF2"/>
<dbReference type="EMBL" id="QZVS01000050">
    <property type="protein sequence ID" value="RJT91223.1"/>
    <property type="molecule type" value="Genomic_DNA"/>
</dbReference>
<accession>A0A3A5MVF2</accession>